<dbReference type="OrthoDB" id="289488at2"/>
<dbReference type="STRING" id="488535.SAMN04487963_1306"/>
<sequence>MRYVIPDRIEEVSNGKIKSDGYDYLDDGVNSMVIFMLSESPKEGIQTVLDVLSEEKFCDNWVLGNSVIDLNEKGQYTVVYPKSFKGGFEVKG</sequence>
<gene>
    <name evidence="1" type="ORF">SAMN04487963_1306</name>
</gene>
<keyword evidence="2" id="KW-1185">Reference proteome</keyword>
<dbReference type="EMBL" id="FOUE01000002">
    <property type="protein sequence ID" value="SFM13393.1"/>
    <property type="molecule type" value="Genomic_DNA"/>
</dbReference>
<evidence type="ECO:0000313" key="2">
    <source>
        <dbReference type="Proteomes" id="UP000198519"/>
    </source>
</evidence>
<proteinExistence type="predicted"/>
<dbReference type="Proteomes" id="UP000198519">
    <property type="component" value="Unassembled WGS sequence"/>
</dbReference>
<evidence type="ECO:0000313" key="1">
    <source>
        <dbReference type="EMBL" id="SFM13393.1"/>
    </source>
</evidence>
<name>A0A1I4NDV7_9GAMM</name>
<dbReference type="RefSeq" id="WP_139214335.1">
    <property type="nucleotide sequence ID" value="NZ_FOUE01000002.1"/>
</dbReference>
<organism evidence="1 2">
    <name type="scientific">Marinobacter zhejiangensis</name>
    <dbReference type="NCBI Taxonomy" id="488535"/>
    <lineage>
        <taxon>Bacteria</taxon>
        <taxon>Pseudomonadati</taxon>
        <taxon>Pseudomonadota</taxon>
        <taxon>Gammaproteobacteria</taxon>
        <taxon>Pseudomonadales</taxon>
        <taxon>Marinobacteraceae</taxon>
        <taxon>Marinobacter</taxon>
    </lineage>
</organism>
<dbReference type="AlphaFoldDB" id="A0A1I4NDV7"/>
<protein>
    <submittedName>
        <fullName evidence="1">Uncharacterized protein</fullName>
    </submittedName>
</protein>
<reference evidence="2" key="1">
    <citation type="submission" date="2016-10" db="EMBL/GenBank/DDBJ databases">
        <authorList>
            <person name="Varghese N."/>
            <person name="Submissions S."/>
        </authorList>
    </citation>
    <scope>NUCLEOTIDE SEQUENCE [LARGE SCALE GENOMIC DNA]</scope>
    <source>
        <strain evidence="2">CGMCC 1.7061</strain>
    </source>
</reference>
<accession>A0A1I4NDV7</accession>